<evidence type="ECO:0000256" key="1">
    <source>
        <dbReference type="SAM" id="MobiDB-lite"/>
    </source>
</evidence>
<dbReference type="RefSeq" id="WP_350271522.1">
    <property type="nucleotide sequence ID" value="NZ_CP158281.1"/>
</dbReference>
<gene>
    <name evidence="2" type="ORF">AAFP32_06190</name>
</gene>
<reference evidence="2" key="1">
    <citation type="submission" date="2024-06" db="EMBL/GenBank/DDBJ databases">
        <title>Brevibacterium koreense sp. nov., isolated from jogae-jeotgal, a Korean fermented seafood.</title>
        <authorList>
            <person name="Whon T.W."/>
            <person name="Nam S."/>
            <person name="Kim Y."/>
        </authorList>
    </citation>
    <scope>NUCLEOTIDE SEQUENCE</scope>
    <source>
        <strain evidence="2">CBA3109</strain>
    </source>
</reference>
<protein>
    <recommendedName>
        <fullName evidence="3">Tetratricopeptide repeat protein</fullName>
    </recommendedName>
</protein>
<accession>A0AAU7UQR8</accession>
<feature type="region of interest" description="Disordered" evidence="1">
    <location>
        <begin position="1"/>
        <end position="24"/>
    </location>
</feature>
<dbReference type="KEGG" id="bkr:AAFP32_06190"/>
<proteinExistence type="predicted"/>
<name>A0AAU7UQR8_9MICO</name>
<dbReference type="EMBL" id="CP158281">
    <property type="protein sequence ID" value="XBV90831.1"/>
    <property type="molecule type" value="Genomic_DNA"/>
</dbReference>
<organism evidence="2">
    <name type="scientific">Brevibacterium koreense</name>
    <dbReference type="NCBI Taxonomy" id="3140787"/>
    <lineage>
        <taxon>Bacteria</taxon>
        <taxon>Bacillati</taxon>
        <taxon>Actinomycetota</taxon>
        <taxon>Actinomycetes</taxon>
        <taxon>Micrococcales</taxon>
        <taxon>Brevibacteriaceae</taxon>
        <taxon>Brevibacterium</taxon>
    </lineage>
</organism>
<sequence>MADDGCEESSARHHPLEDLAAEPGLDGYRPFHIARALTFRELGKLEHARAAFRRALDCPGNDAESDYIETQIRDLLS</sequence>
<evidence type="ECO:0000313" key="2">
    <source>
        <dbReference type="EMBL" id="XBV90831.1"/>
    </source>
</evidence>
<evidence type="ECO:0008006" key="3">
    <source>
        <dbReference type="Google" id="ProtNLM"/>
    </source>
</evidence>
<dbReference type="AlphaFoldDB" id="A0AAU7UQR8"/>